<dbReference type="KEGG" id="vg:80398390"/>
<keyword evidence="5" id="KW-1175">Viral attachment to host cell pilus</keyword>
<dbReference type="EMBL" id="BK014205">
    <property type="protein sequence ID" value="DAD52783.1"/>
    <property type="molecule type" value="Genomic_RNA"/>
</dbReference>
<evidence type="ECO:0000256" key="1">
    <source>
        <dbReference type="ARBA" id="ARBA00004328"/>
    </source>
</evidence>
<evidence type="ECO:0000256" key="4">
    <source>
        <dbReference type="ARBA" id="ARBA00022844"/>
    </source>
</evidence>
<name>A0A8S5L5P2_9VIRU</name>
<dbReference type="GO" id="GO:0044423">
    <property type="term" value="C:virion component"/>
    <property type="evidence" value="ECO:0007669"/>
    <property type="project" value="UniProtKB-KW"/>
</dbReference>
<accession>A0A8S5L5P2</accession>
<dbReference type="RefSeq" id="YP_010769387.1">
    <property type="nucleotide sequence ID" value="NC_073959.1"/>
</dbReference>
<reference evidence="8" key="1">
    <citation type="submission" date="2020-09" db="EMBL/GenBank/DDBJ databases">
        <title>Leviviricetes taxonomy.</title>
        <authorList>
            <person name="Stockdale S.R."/>
            <person name="Callanan J."/>
            <person name="Adriaenssens E.M."/>
            <person name="Kuhn J.H."/>
            <person name="Rumnieks J."/>
            <person name="Shkoporov A."/>
            <person name="Draper L.A."/>
            <person name="Ross P."/>
            <person name="Hill C."/>
        </authorList>
    </citation>
    <scope>NUCLEOTIDE SEQUENCE</scope>
</reference>
<evidence type="ECO:0000256" key="7">
    <source>
        <dbReference type="ARBA" id="ARBA00035110"/>
    </source>
</evidence>
<sequence>MVTPVTETIGSGGWFKSTTRYRQRKPYRSALPYIAHGTSCNYASGHTGGQFYTVSHGAVWGFGSDESPPVLQARAKAYDKIIGKLRGEAGAMLAVNVAERKQSLDMIAKRGGQLLSAVRAFRKFDIPSALGHLGFKLRLGTKRREATWVRKGKGRTYSLPAKKVELDTYRLRRRVKKVGSLWLEYHFGWAPLLSDIHGAIDVLQDKQFAFRKVFSGAATVRTERSVNQPWYYQSQWWANQETLMGSFGCRYQCRMEISSPNALKASQLGMVNPASVAWELIPFSFLVDWFLPVGRFLDSYTDTVGMSIFDIQRMERREASHTKFLTSPWGRTDDKDQAFSVQRTLPSSLPIPGIMDRRGTGIASLSRGATAIALLAGFFKSSKWS</sequence>
<dbReference type="InterPro" id="IPR005563">
    <property type="entry name" value="A_protein"/>
</dbReference>
<evidence type="ECO:0000256" key="5">
    <source>
        <dbReference type="ARBA" id="ARBA00023104"/>
    </source>
</evidence>
<keyword evidence="4" id="KW-0946">Virion</keyword>
<keyword evidence="9" id="KW-1185">Reference proteome</keyword>
<evidence type="ECO:0000313" key="9">
    <source>
        <dbReference type="Proteomes" id="UP000682340"/>
    </source>
</evidence>
<dbReference type="GeneID" id="80398390"/>
<dbReference type="Proteomes" id="UP000682340">
    <property type="component" value="Segment"/>
</dbReference>
<dbReference type="GO" id="GO:0039666">
    <property type="term" value="P:virion attachment to host cell pilus"/>
    <property type="evidence" value="ECO:0007669"/>
    <property type="project" value="UniProtKB-KW"/>
</dbReference>
<keyword evidence="2" id="KW-0945">Host-virus interaction</keyword>
<proteinExistence type="inferred from homology"/>
<dbReference type="Pfam" id="PF03863">
    <property type="entry name" value="Phage_mat-A"/>
    <property type="match status" value="2"/>
</dbReference>
<comment type="subcellular location">
    <subcellularLocation>
        <location evidence="1">Virion</location>
    </subcellularLocation>
</comment>
<evidence type="ECO:0000256" key="3">
    <source>
        <dbReference type="ARBA" id="ARBA00022804"/>
    </source>
</evidence>
<gene>
    <name evidence="8" type="primary">SRR7976325_20_1</name>
</gene>
<evidence type="ECO:0000313" key="8">
    <source>
        <dbReference type="EMBL" id="DAD52783.1"/>
    </source>
</evidence>
<organism evidence="8 9">
    <name type="scientific">ssRNA phage SRR7976325_20</name>
    <dbReference type="NCBI Taxonomy" id="2786708"/>
    <lineage>
        <taxon>Viruses</taxon>
        <taxon>Riboviria</taxon>
        <taxon>Orthornavirae</taxon>
        <taxon>Lenarviricota</taxon>
        <taxon>Leviviricetes</taxon>
        <taxon>Norzivirales</taxon>
        <taxon>Fiersviridae</taxon>
        <taxon>Hukohnovirus</taxon>
        <taxon>Hukohnovirus limicola</taxon>
    </lineage>
</organism>
<protein>
    <submittedName>
        <fullName evidence="8">Maturation protein</fullName>
    </submittedName>
</protein>
<evidence type="ECO:0000256" key="6">
    <source>
        <dbReference type="ARBA" id="ARBA00023296"/>
    </source>
</evidence>
<evidence type="ECO:0000256" key="2">
    <source>
        <dbReference type="ARBA" id="ARBA00022581"/>
    </source>
</evidence>
<keyword evidence="3" id="KW-1161">Viral attachment to host cell</keyword>
<comment type="similarity">
    <text evidence="7">Belongs to the Leviviricetes maturation protein family.</text>
</comment>
<keyword evidence="6" id="KW-1160">Virus entry into host cell</keyword>